<feature type="transmembrane region" description="Helical" evidence="1">
    <location>
        <begin position="38"/>
        <end position="61"/>
    </location>
</feature>
<gene>
    <name evidence="2" type="ORF">KDH_66670</name>
</gene>
<comment type="caution">
    <text evidence="2">The sequence shown here is derived from an EMBL/GenBank/DDBJ whole genome shotgun (WGS) entry which is preliminary data.</text>
</comment>
<keyword evidence="1" id="KW-0812">Transmembrane</keyword>
<evidence type="ECO:0000256" key="1">
    <source>
        <dbReference type="SAM" id="Phobius"/>
    </source>
</evidence>
<keyword evidence="3" id="KW-1185">Reference proteome</keyword>
<dbReference type="EMBL" id="BSRI01000002">
    <property type="protein sequence ID" value="GLV59843.1"/>
    <property type="molecule type" value="Genomic_DNA"/>
</dbReference>
<evidence type="ECO:0008006" key="4">
    <source>
        <dbReference type="Google" id="ProtNLM"/>
    </source>
</evidence>
<proteinExistence type="predicted"/>
<feature type="transmembrane region" description="Helical" evidence="1">
    <location>
        <begin position="9"/>
        <end position="32"/>
    </location>
</feature>
<protein>
    <recommendedName>
        <fullName evidence="4">YrhK domain-containing protein</fullName>
    </recommendedName>
</protein>
<accession>A0ABQ6G4X8</accession>
<sequence length="70" mass="7625">MQGKRELKIYIMGSIGHFFIAVGFMILAFTYIRVPVVGPLICIGAGLFAIGFLVMLLSGYLKARNGKQSS</sequence>
<evidence type="ECO:0000313" key="3">
    <source>
        <dbReference type="Proteomes" id="UP001344906"/>
    </source>
</evidence>
<keyword evidence="1" id="KW-1133">Transmembrane helix</keyword>
<name>A0ABQ6G4X8_9CHLR</name>
<keyword evidence="1" id="KW-0472">Membrane</keyword>
<reference evidence="2 3" key="1">
    <citation type="submission" date="2023-02" db="EMBL/GenBank/DDBJ databases">
        <title>Dictyobacter halimunensis sp. nov., a new member of the class Ktedonobacteria from forest soil in a geothermal area.</title>
        <authorList>
            <person name="Rachmania M.K."/>
            <person name="Ningsih F."/>
            <person name="Sakai Y."/>
            <person name="Yabe S."/>
            <person name="Yokota A."/>
            <person name="Sjamsuridzal W."/>
        </authorList>
    </citation>
    <scope>NUCLEOTIDE SEQUENCE [LARGE SCALE GENOMIC DNA]</scope>
    <source>
        <strain evidence="2 3">S3.2.2.5</strain>
    </source>
</reference>
<organism evidence="2 3">
    <name type="scientific">Dictyobacter halimunensis</name>
    <dbReference type="NCBI Taxonomy" id="3026934"/>
    <lineage>
        <taxon>Bacteria</taxon>
        <taxon>Bacillati</taxon>
        <taxon>Chloroflexota</taxon>
        <taxon>Ktedonobacteria</taxon>
        <taxon>Ktedonobacterales</taxon>
        <taxon>Dictyobacteraceae</taxon>
        <taxon>Dictyobacter</taxon>
    </lineage>
</organism>
<evidence type="ECO:0000313" key="2">
    <source>
        <dbReference type="EMBL" id="GLV59843.1"/>
    </source>
</evidence>
<dbReference type="Proteomes" id="UP001344906">
    <property type="component" value="Unassembled WGS sequence"/>
</dbReference>